<comment type="caution">
    <text evidence="1">The sequence shown here is derived from an EMBL/GenBank/DDBJ whole genome shotgun (WGS) entry which is preliminary data.</text>
</comment>
<evidence type="ECO:0000313" key="2">
    <source>
        <dbReference type="Proteomes" id="UP000036503"/>
    </source>
</evidence>
<dbReference type="InParanoid" id="A0A0J6WYC3"/>
<evidence type="ECO:0000313" key="1">
    <source>
        <dbReference type="EMBL" id="KMO86867.1"/>
    </source>
</evidence>
<proteinExistence type="predicted"/>
<sequence>MKTIDEIKKTCTLHHAAAHRGYVSRKVAGVVNEYSGKFGTGYTIDRPRWDTTNYVDREYWILTK</sequence>
<accession>A0A0J6WYC3</accession>
<dbReference type="Proteomes" id="UP000036503">
    <property type="component" value="Unassembled WGS sequence"/>
</dbReference>
<protein>
    <submittedName>
        <fullName evidence="1">Uncharacterized protein</fullName>
    </submittedName>
</protein>
<dbReference type="RefSeq" id="WP_048513929.1">
    <property type="nucleotide sequence ID" value="NZ_FUXD01000017.1"/>
</dbReference>
<dbReference type="PATRIC" id="fig|1122219.3.peg.636"/>
<organism evidence="1 2">
    <name type="scientific">Megasphaera cerevisiae DSM 20462</name>
    <dbReference type="NCBI Taxonomy" id="1122219"/>
    <lineage>
        <taxon>Bacteria</taxon>
        <taxon>Bacillati</taxon>
        <taxon>Bacillota</taxon>
        <taxon>Negativicutes</taxon>
        <taxon>Veillonellales</taxon>
        <taxon>Veillonellaceae</taxon>
        <taxon>Megasphaera</taxon>
    </lineage>
</organism>
<dbReference type="EMBL" id="LEKT01000014">
    <property type="protein sequence ID" value="KMO86867.1"/>
    <property type="molecule type" value="Genomic_DNA"/>
</dbReference>
<reference evidence="1 2" key="1">
    <citation type="submission" date="2015-06" db="EMBL/GenBank/DDBJ databases">
        <title>Draft genome sequence of beer spoilage bacterium Megasphaera cerevisiae type strain 20462.</title>
        <authorList>
            <person name="Kutumbaka K."/>
            <person name="Pasmowitz J."/>
            <person name="Mategko J."/>
            <person name="Reyes D."/>
            <person name="Friedrich A."/>
            <person name="Han S."/>
            <person name="Martens-Habbena W."/>
            <person name="Neal-McKinney J."/>
            <person name="Janagama H.K."/>
            <person name="Nadala C."/>
            <person name="Samadpour M."/>
        </authorList>
    </citation>
    <scope>NUCLEOTIDE SEQUENCE [LARGE SCALE GENOMIC DNA]</scope>
    <source>
        <strain evidence="1 2">DSM 20462</strain>
    </source>
</reference>
<name>A0A0J6WYC3_9FIRM</name>
<dbReference type="AlphaFoldDB" id="A0A0J6WYC3"/>
<keyword evidence="2" id="KW-1185">Reference proteome</keyword>
<gene>
    <name evidence="1" type="ORF">AB840_06000</name>
</gene>